<evidence type="ECO:0000256" key="6">
    <source>
        <dbReference type="SAM" id="MobiDB-lite"/>
    </source>
</evidence>
<dbReference type="EMBL" id="SDMP01000001">
    <property type="protein sequence ID" value="RYR77563.1"/>
    <property type="molecule type" value="Genomic_DNA"/>
</dbReference>
<evidence type="ECO:0000256" key="5">
    <source>
        <dbReference type="SAM" id="Coils"/>
    </source>
</evidence>
<dbReference type="AlphaFoldDB" id="A0A445EQI5"/>
<evidence type="ECO:0000256" key="1">
    <source>
        <dbReference type="ARBA" id="ARBA00004167"/>
    </source>
</evidence>
<evidence type="ECO:0000256" key="2">
    <source>
        <dbReference type="ARBA" id="ARBA00022692"/>
    </source>
</evidence>
<dbReference type="GO" id="GO:0016020">
    <property type="term" value="C:membrane"/>
    <property type="evidence" value="ECO:0007669"/>
    <property type="project" value="UniProtKB-SubCell"/>
</dbReference>
<feature type="compositionally biased region" description="Low complexity" evidence="6">
    <location>
        <begin position="173"/>
        <end position="186"/>
    </location>
</feature>
<proteinExistence type="predicted"/>
<evidence type="ECO:0000313" key="9">
    <source>
        <dbReference type="EMBL" id="RYR77563.1"/>
    </source>
</evidence>
<dbReference type="STRING" id="3818.A0A445EQI5"/>
<dbReference type="GO" id="GO:0080115">
    <property type="term" value="F:myosin XI tail binding"/>
    <property type="evidence" value="ECO:0007669"/>
    <property type="project" value="UniProtKB-ARBA"/>
</dbReference>
<feature type="region of interest" description="Disordered" evidence="6">
    <location>
        <begin position="487"/>
        <end position="594"/>
    </location>
</feature>
<reference evidence="9 10" key="1">
    <citation type="submission" date="2019-01" db="EMBL/GenBank/DDBJ databases">
        <title>Sequencing of cultivated peanut Arachis hypogaea provides insights into genome evolution and oil improvement.</title>
        <authorList>
            <person name="Chen X."/>
        </authorList>
    </citation>
    <scope>NUCLEOTIDE SEQUENCE [LARGE SCALE GENOMIC DNA]</scope>
    <source>
        <strain evidence="10">cv. Fuhuasheng</strain>
        <tissue evidence="9">Leaves</tissue>
    </source>
</reference>
<feature type="compositionally biased region" description="Basic and acidic residues" evidence="6">
    <location>
        <begin position="507"/>
        <end position="517"/>
    </location>
</feature>
<feature type="compositionally biased region" description="Basic and acidic residues" evidence="6">
    <location>
        <begin position="570"/>
        <end position="594"/>
    </location>
</feature>
<keyword evidence="4 7" id="KW-0472">Membrane</keyword>
<evidence type="ECO:0000259" key="8">
    <source>
        <dbReference type="PROSITE" id="PS51775"/>
    </source>
</evidence>
<feature type="compositionally biased region" description="Polar residues" evidence="6">
    <location>
        <begin position="259"/>
        <end position="268"/>
    </location>
</feature>
<dbReference type="Pfam" id="PF04576">
    <property type="entry name" value="Zein-binding"/>
    <property type="match status" value="1"/>
</dbReference>
<dbReference type="OrthoDB" id="1853282at2759"/>
<dbReference type="InterPro" id="IPR007656">
    <property type="entry name" value="GTD-bd"/>
</dbReference>
<feature type="region of interest" description="Disordered" evidence="6">
    <location>
        <begin position="173"/>
        <end position="268"/>
    </location>
</feature>
<evidence type="ECO:0000313" key="10">
    <source>
        <dbReference type="Proteomes" id="UP000289738"/>
    </source>
</evidence>
<dbReference type="PROSITE" id="PS51775">
    <property type="entry name" value="GTD_BINDING"/>
    <property type="match status" value="1"/>
</dbReference>
<dbReference type="Proteomes" id="UP000289738">
    <property type="component" value="Chromosome A01"/>
</dbReference>
<gene>
    <name evidence="9" type="ORF">Ahy_A01g002077</name>
</gene>
<feature type="region of interest" description="Disordered" evidence="6">
    <location>
        <begin position="340"/>
        <end position="378"/>
    </location>
</feature>
<evidence type="ECO:0000256" key="7">
    <source>
        <dbReference type="SAM" id="Phobius"/>
    </source>
</evidence>
<dbReference type="PANTHER" id="PTHR31448">
    <property type="entry name" value="MYOSIN-BINDING PROTEIN 2"/>
    <property type="match status" value="1"/>
</dbReference>
<dbReference type="PANTHER" id="PTHR31448:SF9">
    <property type="entry name" value="MYOSIN-BINDING PROTEIN 6-RELATED"/>
    <property type="match status" value="1"/>
</dbReference>
<feature type="coiled-coil region" evidence="5">
    <location>
        <begin position="409"/>
        <end position="475"/>
    </location>
</feature>
<protein>
    <recommendedName>
        <fullName evidence="8">GTD-binding domain-containing protein</fullName>
    </recommendedName>
</protein>
<evidence type="ECO:0000256" key="3">
    <source>
        <dbReference type="ARBA" id="ARBA00022989"/>
    </source>
</evidence>
<keyword evidence="5" id="KW-0175">Coiled coil</keyword>
<keyword evidence="10" id="KW-1185">Reference proteome</keyword>
<sequence length="594" mass="66690">MATKPFTRFVEQKLGKLPLFLMNVLLEWVLIILLFLDGFIALFANELAVYFELQIPCWLCTRMAHILAHRTPTFYYNNCWCESHKKEISSLFFCTQHKKITDIRKMCERCLFSFASGKDSDSETYKSLLGILQRDLEFFVEDGQKVHLSLKDDGIMQFEKGRIHKCACCGATSTKSSVSKGKTSGAHLRAPAASPRAHPNTASKNEESSGLESPHVRSAALRLLSENEDGSGKTLKIRLREEAKSTSLPPLAEGEEGNSETTPKTTPSFAKGIKFFGESPRSPTFLKGGKFFWLPISDSPSNSPKLSYKKSPLEKTEIATEVAEGSTQSRFFWVPITDSTSTSTSPRWTTRKSLLEKTEQAGDSNEATAQTEGDDPNSLLKRQVHMDHKSLMALCMELDEERNASAIAAKNAMAMITRLQEEKAALQMDALQYQRMMEEQIEYEQENLQATNEMLAKLEEEVKALESECDVYRNKYGALPEEEIKEAQLSHAEAEGGEDNNNNNGENDPKKGVKAEKTYLLGRMLKKPEHKIEVAAESGDQSLQNKNKKPEHKTEVAAESGDQSLQNKNVAEKEKEKEKEIEKEKETGDETNTR</sequence>
<accession>A0A445EQI5</accession>
<keyword evidence="2 7" id="KW-0812">Transmembrane</keyword>
<comment type="subcellular location">
    <subcellularLocation>
        <location evidence="1">Membrane</location>
        <topology evidence="1">Single-pass membrane protein</topology>
    </subcellularLocation>
</comment>
<dbReference type="SMR" id="A0A445EQI5"/>
<evidence type="ECO:0000256" key="4">
    <source>
        <dbReference type="ARBA" id="ARBA00023136"/>
    </source>
</evidence>
<comment type="caution">
    <text evidence="9">The sequence shown here is derived from an EMBL/GenBank/DDBJ whole genome shotgun (WGS) entry which is preliminary data.</text>
</comment>
<name>A0A445EQI5_ARAHY</name>
<feature type="compositionally biased region" description="Low complexity" evidence="6">
    <location>
        <begin position="340"/>
        <end position="352"/>
    </location>
</feature>
<organism evidence="9 10">
    <name type="scientific">Arachis hypogaea</name>
    <name type="common">Peanut</name>
    <dbReference type="NCBI Taxonomy" id="3818"/>
    <lineage>
        <taxon>Eukaryota</taxon>
        <taxon>Viridiplantae</taxon>
        <taxon>Streptophyta</taxon>
        <taxon>Embryophyta</taxon>
        <taxon>Tracheophyta</taxon>
        <taxon>Spermatophyta</taxon>
        <taxon>Magnoliopsida</taxon>
        <taxon>eudicotyledons</taxon>
        <taxon>Gunneridae</taxon>
        <taxon>Pentapetalae</taxon>
        <taxon>rosids</taxon>
        <taxon>fabids</taxon>
        <taxon>Fabales</taxon>
        <taxon>Fabaceae</taxon>
        <taxon>Papilionoideae</taxon>
        <taxon>50 kb inversion clade</taxon>
        <taxon>dalbergioids sensu lato</taxon>
        <taxon>Dalbergieae</taxon>
        <taxon>Pterocarpus clade</taxon>
        <taxon>Arachis</taxon>
    </lineage>
</organism>
<dbReference type="Gramene" id="arahy.Tifrunner.gnm2.ann2.Ah01g257900.1">
    <property type="protein sequence ID" value="arahy.Tifrunner.gnm2.ann2.Ah01g257900.1-CDS"/>
    <property type="gene ID" value="arahy.Tifrunner.gnm2.ann2.Ah01g257900"/>
</dbReference>
<feature type="transmembrane region" description="Helical" evidence="7">
    <location>
        <begin position="20"/>
        <end position="44"/>
    </location>
</feature>
<dbReference type="InterPro" id="IPR039306">
    <property type="entry name" value="MYOB"/>
</dbReference>
<feature type="compositionally biased region" description="Polar residues" evidence="6">
    <location>
        <begin position="361"/>
        <end position="371"/>
    </location>
</feature>
<feature type="domain" description="GTD-binding" evidence="8">
    <location>
        <begin position="375"/>
        <end position="473"/>
    </location>
</feature>
<feature type="compositionally biased region" description="Polar residues" evidence="6">
    <location>
        <begin position="200"/>
        <end position="211"/>
    </location>
</feature>
<keyword evidence="3 7" id="KW-1133">Transmembrane helix</keyword>